<evidence type="ECO:0000313" key="3">
    <source>
        <dbReference type="EMBL" id="KAG0141949.1"/>
    </source>
</evidence>
<evidence type="ECO:0000313" key="4">
    <source>
        <dbReference type="Proteomes" id="UP000886653"/>
    </source>
</evidence>
<accession>A0A9P6ND23</accession>
<dbReference type="AlphaFoldDB" id="A0A9P6ND23"/>
<name>A0A9P6ND23_9BASI</name>
<evidence type="ECO:0000256" key="1">
    <source>
        <dbReference type="SAM" id="MobiDB-lite"/>
    </source>
</evidence>
<dbReference type="Proteomes" id="UP000886653">
    <property type="component" value="Unassembled WGS sequence"/>
</dbReference>
<reference evidence="3" key="1">
    <citation type="submission" date="2013-11" db="EMBL/GenBank/DDBJ databases">
        <title>Genome sequence of the fusiform rust pathogen reveals effectors for host alternation and coevolution with pine.</title>
        <authorList>
            <consortium name="DOE Joint Genome Institute"/>
            <person name="Smith K."/>
            <person name="Pendleton A."/>
            <person name="Kubisiak T."/>
            <person name="Anderson C."/>
            <person name="Salamov A."/>
            <person name="Aerts A."/>
            <person name="Riley R."/>
            <person name="Clum A."/>
            <person name="Lindquist E."/>
            <person name="Ence D."/>
            <person name="Campbell M."/>
            <person name="Kronenberg Z."/>
            <person name="Feau N."/>
            <person name="Dhillon B."/>
            <person name="Hamelin R."/>
            <person name="Burleigh J."/>
            <person name="Smith J."/>
            <person name="Yandell M."/>
            <person name="Nelson C."/>
            <person name="Grigoriev I."/>
            <person name="Davis J."/>
        </authorList>
    </citation>
    <scope>NUCLEOTIDE SEQUENCE</scope>
    <source>
        <strain evidence="3">G11</strain>
    </source>
</reference>
<feature type="region of interest" description="Disordered" evidence="1">
    <location>
        <begin position="1"/>
        <end position="21"/>
    </location>
</feature>
<keyword evidence="2" id="KW-0472">Membrane</keyword>
<protein>
    <submittedName>
        <fullName evidence="3">Uncharacterized protein</fullName>
    </submittedName>
</protein>
<sequence length="185" mass="20761">MAFRTVSAPSSNHRSIMITDRSPTVASNDLTTLDRSLSRSDQSQKPQSDPPYDAHRLAMEWVGLCHLRCPQTEPVAKRSLVRLDQVDLTDHHHFPQSSSDTIHPLGLLIITSHSLWSQFILFPLSFFTASLVILTLSTHVLHRLETSRPNSISVDIPSSLSRTQFTYPFSSCLTRPLIHSSCDTL</sequence>
<comment type="caution">
    <text evidence="3">The sequence shown here is derived from an EMBL/GenBank/DDBJ whole genome shotgun (WGS) entry which is preliminary data.</text>
</comment>
<keyword evidence="4" id="KW-1185">Reference proteome</keyword>
<dbReference type="EMBL" id="MU167365">
    <property type="protein sequence ID" value="KAG0141949.1"/>
    <property type="molecule type" value="Genomic_DNA"/>
</dbReference>
<evidence type="ECO:0000256" key="2">
    <source>
        <dbReference type="SAM" id="Phobius"/>
    </source>
</evidence>
<proteinExistence type="predicted"/>
<gene>
    <name evidence="3" type="ORF">CROQUDRAFT_98125</name>
</gene>
<feature type="transmembrane region" description="Helical" evidence="2">
    <location>
        <begin position="119"/>
        <end position="141"/>
    </location>
</feature>
<keyword evidence="2" id="KW-1133">Transmembrane helix</keyword>
<organism evidence="3 4">
    <name type="scientific">Cronartium quercuum f. sp. fusiforme G11</name>
    <dbReference type="NCBI Taxonomy" id="708437"/>
    <lineage>
        <taxon>Eukaryota</taxon>
        <taxon>Fungi</taxon>
        <taxon>Dikarya</taxon>
        <taxon>Basidiomycota</taxon>
        <taxon>Pucciniomycotina</taxon>
        <taxon>Pucciniomycetes</taxon>
        <taxon>Pucciniales</taxon>
        <taxon>Coleosporiaceae</taxon>
        <taxon>Cronartium</taxon>
    </lineage>
</organism>
<keyword evidence="2" id="KW-0812">Transmembrane</keyword>